<feature type="compositionally biased region" description="Low complexity" evidence="6">
    <location>
        <begin position="107"/>
        <end position="131"/>
    </location>
</feature>
<dbReference type="PaxDb" id="3218-PP1S22_135V6.1"/>
<dbReference type="GO" id="GO:0016020">
    <property type="term" value="C:membrane"/>
    <property type="evidence" value="ECO:0007669"/>
    <property type="project" value="UniProtKB-SubCell"/>
</dbReference>
<dbReference type="Proteomes" id="UP000006727">
    <property type="component" value="Chromosome 2"/>
</dbReference>
<reference evidence="8 10" key="1">
    <citation type="journal article" date="2008" name="Science">
        <title>The Physcomitrella genome reveals evolutionary insights into the conquest of land by plants.</title>
        <authorList>
            <person name="Rensing S."/>
            <person name="Lang D."/>
            <person name="Zimmer A."/>
            <person name="Terry A."/>
            <person name="Salamov A."/>
            <person name="Shapiro H."/>
            <person name="Nishiyama T."/>
            <person name="Perroud P.-F."/>
            <person name="Lindquist E."/>
            <person name="Kamisugi Y."/>
            <person name="Tanahashi T."/>
            <person name="Sakakibara K."/>
            <person name="Fujita T."/>
            <person name="Oishi K."/>
            <person name="Shin-I T."/>
            <person name="Kuroki Y."/>
            <person name="Toyoda A."/>
            <person name="Suzuki Y."/>
            <person name="Hashimoto A."/>
            <person name="Yamaguchi K."/>
            <person name="Sugano A."/>
            <person name="Kohara Y."/>
            <person name="Fujiyama A."/>
            <person name="Anterola A."/>
            <person name="Aoki S."/>
            <person name="Ashton N."/>
            <person name="Barbazuk W.B."/>
            <person name="Barker E."/>
            <person name="Bennetzen J."/>
            <person name="Bezanilla M."/>
            <person name="Blankenship R."/>
            <person name="Cho S.H."/>
            <person name="Dutcher S."/>
            <person name="Estelle M."/>
            <person name="Fawcett J.A."/>
            <person name="Gundlach H."/>
            <person name="Hanada K."/>
            <person name="Heyl A."/>
            <person name="Hicks K.A."/>
            <person name="Hugh J."/>
            <person name="Lohr M."/>
            <person name="Mayer K."/>
            <person name="Melkozernov A."/>
            <person name="Murata T."/>
            <person name="Nelson D."/>
            <person name="Pils B."/>
            <person name="Prigge M."/>
            <person name="Reiss B."/>
            <person name="Renner T."/>
            <person name="Rombauts S."/>
            <person name="Rushton P."/>
            <person name="Sanderfoot A."/>
            <person name="Schween G."/>
            <person name="Shiu S.-H."/>
            <person name="Stueber K."/>
            <person name="Theodoulou F.L."/>
            <person name="Tu H."/>
            <person name="Van de Peer Y."/>
            <person name="Verrier P.J."/>
            <person name="Waters E."/>
            <person name="Wood A."/>
            <person name="Yang L."/>
            <person name="Cove D."/>
            <person name="Cuming A."/>
            <person name="Hasebe M."/>
            <person name="Lucas S."/>
            <person name="Mishler D.B."/>
            <person name="Reski R."/>
            <person name="Grigoriev I."/>
            <person name="Quatrano R.S."/>
            <person name="Boore J.L."/>
        </authorList>
    </citation>
    <scope>NUCLEOTIDE SEQUENCE [LARGE SCALE GENOMIC DNA]</scope>
    <source>
        <strain evidence="9 10">cv. Gransden 2004</strain>
    </source>
</reference>
<dbReference type="EMBL" id="ABEU02000002">
    <property type="protein sequence ID" value="PNR60572.1"/>
    <property type="molecule type" value="Genomic_DNA"/>
</dbReference>
<sequence>MESSGSGSEVHRSNGASRRYGMQLSSANFLPGPVSALLELTGLLRGRGNASEGEQAGGASGGSAGRSSEGGRGGDGGAEVSIRIFGVGESEPVQVSSGPGVASARNGTGSSSPQSVGGVVPMRIAGNESSGSIGGSTGGSVGGSIGHASGGEERGEGLDNEAGGNGREGGSQRYDFQQLARWIEQVLPFTILLLMVFIRQHLQGFFVVFWITAVMFKANDVLRKQTALKNERKPGVLVAVGWGLVVHVIGVYWWYSGEALWRPLVLFPPREIPPFWDAIFIIVVNDTVARQAAMVFKCGVLIWYKDIRGRNYRRQAQLLTLVEYVLLLYRALLPGPVWYRFFLNKSYGNLFSSLTTGLYLTFKLTSSLEKVQTFLAALRALSRREVQYGAYATSEEVLASGDMCALCPEKKHASDIAAVQAHLLRGLCVGMVREGANVSVVPGRSETGRSAVVWGRIDEPVHPVVLEGVVEGNDGKRVQERVQPR</sequence>
<evidence type="ECO:0000313" key="8">
    <source>
        <dbReference type="EMBL" id="PNR60572.1"/>
    </source>
</evidence>
<keyword evidence="10" id="KW-1185">Reference proteome</keyword>
<dbReference type="AlphaFoldDB" id="A0A2K1L3G4"/>
<evidence type="ECO:0000256" key="1">
    <source>
        <dbReference type="ARBA" id="ARBA00004141"/>
    </source>
</evidence>
<dbReference type="GO" id="GO:1904294">
    <property type="term" value="P:positive regulation of ERAD pathway"/>
    <property type="evidence" value="ECO:0007669"/>
    <property type="project" value="InterPro"/>
</dbReference>
<feature type="compositionally biased region" description="Gly residues" evidence="6">
    <location>
        <begin position="55"/>
        <end position="77"/>
    </location>
</feature>
<keyword evidence="4 7" id="KW-1133">Transmembrane helix</keyword>
<dbReference type="InParanoid" id="A0A2K1L3G4"/>
<dbReference type="FunCoup" id="A0A2K1L3G4">
    <property type="interactions" value="3444"/>
</dbReference>
<dbReference type="Gramene" id="Pp3c2_29249V3.1">
    <property type="protein sequence ID" value="Pp3c2_29249V3.1"/>
    <property type="gene ID" value="Pp3c2_29249"/>
</dbReference>
<reference evidence="9" key="3">
    <citation type="submission" date="2020-12" db="UniProtKB">
        <authorList>
            <consortium name="EnsemblPlants"/>
        </authorList>
    </citation>
    <scope>IDENTIFICATION</scope>
</reference>
<protein>
    <recommendedName>
        <fullName evidence="11">RING-type domain-containing protein</fullName>
    </recommendedName>
</protein>
<dbReference type="GO" id="GO:0061630">
    <property type="term" value="F:ubiquitin protein ligase activity"/>
    <property type="evidence" value="ECO:0000318"/>
    <property type="project" value="GO_Central"/>
</dbReference>
<accession>A0A2K1L3G4</accession>
<name>A0A2K1L3G4_PHYPA</name>
<evidence type="ECO:0000313" key="9">
    <source>
        <dbReference type="EnsemblPlants" id="Pp3c2_29249V3.1"/>
    </source>
</evidence>
<dbReference type="PANTHER" id="PTHR15860">
    <property type="entry name" value="UNCHARACTERIZED RING FINGER-CONTAINING PROTEIN"/>
    <property type="match status" value="1"/>
</dbReference>
<feature type="compositionally biased region" description="Gly residues" evidence="6">
    <location>
        <begin position="132"/>
        <end position="149"/>
    </location>
</feature>
<evidence type="ECO:0000256" key="3">
    <source>
        <dbReference type="ARBA" id="ARBA00022786"/>
    </source>
</evidence>
<dbReference type="EnsemblPlants" id="Pp3c2_29249V3.1">
    <property type="protein sequence ID" value="Pp3c2_29249V3.1"/>
    <property type="gene ID" value="Pp3c2_29249"/>
</dbReference>
<keyword evidence="2 7" id="KW-0812">Transmembrane</keyword>
<keyword evidence="5 7" id="KW-0472">Membrane</keyword>
<gene>
    <name evidence="8" type="ORF">PHYPA_003365</name>
</gene>
<keyword evidence="3" id="KW-0833">Ubl conjugation pathway</keyword>
<evidence type="ECO:0000256" key="2">
    <source>
        <dbReference type="ARBA" id="ARBA00022692"/>
    </source>
</evidence>
<feature type="region of interest" description="Disordered" evidence="6">
    <location>
        <begin position="48"/>
        <end position="170"/>
    </location>
</feature>
<reference evidence="8 10" key="2">
    <citation type="journal article" date="2018" name="Plant J.">
        <title>The Physcomitrella patens chromosome-scale assembly reveals moss genome structure and evolution.</title>
        <authorList>
            <person name="Lang D."/>
            <person name="Ullrich K.K."/>
            <person name="Murat F."/>
            <person name="Fuchs J."/>
            <person name="Jenkins J."/>
            <person name="Haas F.B."/>
            <person name="Piednoel M."/>
            <person name="Gundlach H."/>
            <person name="Van Bel M."/>
            <person name="Meyberg R."/>
            <person name="Vives C."/>
            <person name="Morata J."/>
            <person name="Symeonidi A."/>
            <person name="Hiss M."/>
            <person name="Muchero W."/>
            <person name="Kamisugi Y."/>
            <person name="Saleh O."/>
            <person name="Blanc G."/>
            <person name="Decker E.L."/>
            <person name="van Gessel N."/>
            <person name="Grimwood J."/>
            <person name="Hayes R.D."/>
            <person name="Graham S.W."/>
            <person name="Gunter L.E."/>
            <person name="McDaniel S.F."/>
            <person name="Hoernstein S.N.W."/>
            <person name="Larsson A."/>
            <person name="Li F.W."/>
            <person name="Perroud P.F."/>
            <person name="Phillips J."/>
            <person name="Ranjan P."/>
            <person name="Rokshar D.S."/>
            <person name="Rothfels C.J."/>
            <person name="Schneider L."/>
            <person name="Shu S."/>
            <person name="Stevenson D.W."/>
            <person name="Thummler F."/>
            <person name="Tillich M."/>
            <person name="Villarreal Aguilar J.C."/>
            <person name="Widiez T."/>
            <person name="Wong G.K."/>
            <person name="Wymore A."/>
            <person name="Zhang Y."/>
            <person name="Zimmer A.D."/>
            <person name="Quatrano R.S."/>
            <person name="Mayer K.F.X."/>
            <person name="Goodstein D."/>
            <person name="Casacuberta J.M."/>
            <person name="Vandepoele K."/>
            <person name="Reski R."/>
            <person name="Cuming A.C."/>
            <person name="Tuskan G.A."/>
            <person name="Maumus F."/>
            <person name="Salse J."/>
            <person name="Schmutz J."/>
            <person name="Rensing S.A."/>
        </authorList>
    </citation>
    <scope>NUCLEOTIDE SEQUENCE [LARGE SCALE GENOMIC DNA]</scope>
    <source>
        <strain evidence="9 10">cv. Gransden 2004</strain>
    </source>
</reference>
<dbReference type="InterPro" id="IPR044235">
    <property type="entry name" value="RNFT1/2"/>
</dbReference>
<evidence type="ECO:0000313" key="10">
    <source>
        <dbReference type="Proteomes" id="UP000006727"/>
    </source>
</evidence>
<feature type="transmembrane region" description="Helical" evidence="7">
    <location>
        <begin position="234"/>
        <end position="255"/>
    </location>
</feature>
<evidence type="ECO:0000256" key="6">
    <source>
        <dbReference type="SAM" id="MobiDB-lite"/>
    </source>
</evidence>
<comment type="subcellular location">
    <subcellularLocation>
        <location evidence="1">Membrane</location>
        <topology evidence="1">Multi-pass membrane protein</topology>
    </subcellularLocation>
</comment>
<evidence type="ECO:0000256" key="7">
    <source>
        <dbReference type="SAM" id="Phobius"/>
    </source>
</evidence>
<organism evidence="8">
    <name type="scientific">Physcomitrium patens</name>
    <name type="common">Spreading-leaved earth moss</name>
    <name type="synonym">Physcomitrella patens</name>
    <dbReference type="NCBI Taxonomy" id="3218"/>
    <lineage>
        <taxon>Eukaryota</taxon>
        <taxon>Viridiplantae</taxon>
        <taxon>Streptophyta</taxon>
        <taxon>Embryophyta</taxon>
        <taxon>Bryophyta</taxon>
        <taxon>Bryophytina</taxon>
        <taxon>Bryopsida</taxon>
        <taxon>Funariidae</taxon>
        <taxon>Funariales</taxon>
        <taxon>Funariaceae</taxon>
        <taxon>Physcomitrium</taxon>
    </lineage>
</organism>
<evidence type="ECO:0000256" key="4">
    <source>
        <dbReference type="ARBA" id="ARBA00022989"/>
    </source>
</evidence>
<evidence type="ECO:0008006" key="11">
    <source>
        <dbReference type="Google" id="ProtNLM"/>
    </source>
</evidence>
<evidence type="ECO:0000256" key="5">
    <source>
        <dbReference type="ARBA" id="ARBA00023136"/>
    </source>
</evidence>
<dbReference type="PANTHER" id="PTHR15860:SF0">
    <property type="entry name" value="LP20373P"/>
    <property type="match status" value="1"/>
</dbReference>
<proteinExistence type="predicted"/>